<dbReference type="EMBL" id="BROD01000001">
    <property type="protein sequence ID" value="GKX66222.1"/>
    <property type="molecule type" value="Genomic_DNA"/>
</dbReference>
<accession>A0ACB5RAS1</accession>
<protein>
    <submittedName>
        <fullName evidence="1">Uncharacterized protein</fullName>
    </submittedName>
</protein>
<name>A0ACB5RAS1_9CLOT</name>
<evidence type="ECO:0000313" key="1">
    <source>
        <dbReference type="EMBL" id="GKX66222.1"/>
    </source>
</evidence>
<comment type="caution">
    <text evidence="1">The sequence shown here is derived from an EMBL/GenBank/DDBJ whole genome shotgun (WGS) entry which is preliminary data.</text>
</comment>
<proteinExistence type="predicted"/>
<sequence>MNIIVELVIKFWYLWFILIVISVLKIFKPKINGYLGEKSVARSLSKLNKERYKVINNLMLRVGDKTTQIDHVVISNYGIFVIETKNYSGWIVGNEFDDYWNQIIFKRKERLYSPIKQNYGHIKALKENLQDFSNINFISIIVFTTKADLKVNSKTDVVYTTKLKKTIKKYKNITLNNVDKEEIYSQLVSLNINNKENRKAHVKLINEEINRRSNALDKDRCPKCGGKLILRKGKYGEFKGCSNFPKCRFTLKL</sequence>
<keyword evidence="2" id="KW-1185">Reference proteome</keyword>
<reference evidence="1" key="1">
    <citation type="journal article" date="2025" name="Int. J. Syst. Evol. Microbiol.">
        <title>Inconstantimicrobium mannanitabidum sp. nov., a novel member of the family Clostridiaceae isolated from anoxic soil under the treatment of reductive soil disinfestation.</title>
        <authorList>
            <person name="Ueki A."/>
            <person name="Tonouchi A."/>
            <person name="Honma S."/>
            <person name="Kaku N."/>
            <person name="Ueki K."/>
        </authorList>
    </citation>
    <scope>NUCLEOTIDE SEQUENCE</scope>
    <source>
        <strain evidence="1">TW13</strain>
    </source>
</reference>
<dbReference type="Proteomes" id="UP001058074">
    <property type="component" value="Unassembled WGS sequence"/>
</dbReference>
<gene>
    <name evidence="1" type="ORF">rsdtw13_14800</name>
</gene>
<organism evidence="1 2">
    <name type="scientific">Inconstantimicrobium mannanitabidum</name>
    <dbReference type="NCBI Taxonomy" id="1604901"/>
    <lineage>
        <taxon>Bacteria</taxon>
        <taxon>Bacillati</taxon>
        <taxon>Bacillota</taxon>
        <taxon>Clostridia</taxon>
        <taxon>Eubacteriales</taxon>
        <taxon>Clostridiaceae</taxon>
        <taxon>Inconstantimicrobium</taxon>
    </lineage>
</organism>
<evidence type="ECO:0000313" key="2">
    <source>
        <dbReference type="Proteomes" id="UP001058074"/>
    </source>
</evidence>